<reference evidence="4 5" key="1">
    <citation type="submission" date="2019-04" db="EMBL/GenBank/DDBJ databases">
        <title>Phreatobacter aquaticus sp. nov.</title>
        <authorList>
            <person name="Choi A."/>
        </authorList>
    </citation>
    <scope>NUCLEOTIDE SEQUENCE [LARGE SCALE GENOMIC DNA]</scope>
    <source>
        <strain evidence="4 5">KCTC 52518</strain>
    </source>
</reference>
<dbReference type="SUPFAM" id="SSF51120">
    <property type="entry name" value="beta-Roll"/>
    <property type="match status" value="2"/>
</dbReference>
<dbReference type="PANTHER" id="PTHR38340:SF1">
    <property type="entry name" value="S-LAYER PROTEIN"/>
    <property type="match status" value="1"/>
</dbReference>
<keyword evidence="2" id="KW-0964">Secreted</keyword>
<feature type="compositionally biased region" description="Pro residues" evidence="3">
    <location>
        <begin position="266"/>
        <end position="307"/>
    </location>
</feature>
<evidence type="ECO:0000313" key="4">
    <source>
        <dbReference type="EMBL" id="QCI68314.1"/>
    </source>
</evidence>
<dbReference type="InterPro" id="IPR011049">
    <property type="entry name" value="Serralysin-like_metalloprot_C"/>
</dbReference>
<feature type="region of interest" description="Disordered" evidence="3">
    <location>
        <begin position="258"/>
        <end position="324"/>
    </location>
</feature>
<accession>A0A4D7B4D7</accession>
<dbReference type="PROSITE" id="PS00330">
    <property type="entry name" value="HEMOLYSIN_CALCIUM"/>
    <property type="match status" value="4"/>
</dbReference>
<dbReference type="Proteomes" id="UP000298781">
    <property type="component" value="Chromosome"/>
</dbReference>
<dbReference type="SUPFAM" id="SSF51445">
    <property type="entry name" value="(Trans)glycosidases"/>
    <property type="match status" value="1"/>
</dbReference>
<dbReference type="KEGG" id="pstg:E8M01_31265"/>
<gene>
    <name evidence="4" type="ORF">E8M01_31265</name>
</gene>
<name>A0A4D7B4D7_9HYPH</name>
<protein>
    <submittedName>
        <fullName evidence="4">Calcium-binding protein</fullName>
    </submittedName>
</protein>
<evidence type="ECO:0000313" key="5">
    <source>
        <dbReference type="Proteomes" id="UP000298781"/>
    </source>
</evidence>
<comment type="subcellular location">
    <subcellularLocation>
        <location evidence="1">Secreted</location>
    </subcellularLocation>
</comment>
<proteinExistence type="predicted"/>
<keyword evidence="5" id="KW-1185">Reference proteome</keyword>
<dbReference type="PANTHER" id="PTHR38340">
    <property type="entry name" value="S-LAYER PROTEIN"/>
    <property type="match status" value="1"/>
</dbReference>
<evidence type="ECO:0000256" key="1">
    <source>
        <dbReference type="ARBA" id="ARBA00004613"/>
    </source>
</evidence>
<dbReference type="GO" id="GO:0005576">
    <property type="term" value="C:extracellular region"/>
    <property type="evidence" value="ECO:0007669"/>
    <property type="project" value="UniProtKB-SubCell"/>
</dbReference>
<dbReference type="OrthoDB" id="3817502at2"/>
<evidence type="ECO:0000256" key="2">
    <source>
        <dbReference type="ARBA" id="ARBA00022525"/>
    </source>
</evidence>
<dbReference type="AlphaFoldDB" id="A0A4D7B4D7"/>
<evidence type="ECO:0000256" key="3">
    <source>
        <dbReference type="SAM" id="MobiDB-lite"/>
    </source>
</evidence>
<dbReference type="InterPro" id="IPR050557">
    <property type="entry name" value="RTX_toxin/Mannuronan_C5-epim"/>
</dbReference>
<dbReference type="EMBL" id="CP039690">
    <property type="protein sequence ID" value="QCI68314.1"/>
    <property type="molecule type" value="Genomic_DNA"/>
</dbReference>
<dbReference type="InterPro" id="IPR001343">
    <property type="entry name" value="Hemolysn_Ca-bd"/>
</dbReference>
<organism evidence="4 5">
    <name type="scientific">Phreatobacter stygius</name>
    <dbReference type="NCBI Taxonomy" id="1940610"/>
    <lineage>
        <taxon>Bacteria</taxon>
        <taxon>Pseudomonadati</taxon>
        <taxon>Pseudomonadota</taxon>
        <taxon>Alphaproteobacteria</taxon>
        <taxon>Hyphomicrobiales</taxon>
        <taxon>Phreatobacteraceae</taxon>
        <taxon>Phreatobacter</taxon>
    </lineage>
</organism>
<dbReference type="InterPro" id="IPR018511">
    <property type="entry name" value="Hemolysin-typ_Ca-bd_CS"/>
</dbReference>
<dbReference type="GO" id="GO:0005509">
    <property type="term" value="F:calcium ion binding"/>
    <property type="evidence" value="ECO:0007669"/>
    <property type="project" value="InterPro"/>
</dbReference>
<dbReference type="Gene3D" id="2.150.10.10">
    <property type="entry name" value="Serralysin-like metalloprotease, C-terminal"/>
    <property type="match status" value="2"/>
</dbReference>
<sequence length="516" mass="53715">MNKKDMPNMTLHYTAGGGIDDNGQYAAGKVGFNLADVQSLDQLNALPDGVKGLVWLDEGNGVTQEFIDKVTPYIGHPKLEGFYLVDEPDPTGQWGPLVTAEDLKAESDWIHANVPGASTYITLMDMGWSEQPDFMNTYNPANTGIDYYGIDPYPVRSGNGGEVDYSMIGKAVAAAEAAGIPIEKMVPIYQAFGGGGWTNDQGGQYVMPTAEEAKNIINEWAKFVPNPAFDYVYHWESQNGDTALSTSPELQQVFLDHNTADGGATAPPPTTEPPVTEPPVTEPPTTEPPTTEPPTTEPPVIKPPVTEPPVIEQPTPEPGKTISGTWGYDTLEGTTGADIIRGLAGNDQLSGLAGNDRLNGGGGHDTLTGGAGDDTLLGGAGRDTLNGGAGNDVLNGGRGADTLDGGDGDNTLTGGAGNDIFVANAGGIDTVTDFSVGNDVFHLDQAVFANLGGAGQLDSAAFHIGSAAVDADDRIIYNQDTGALLYDADGNGAGEAQQFAELAPGLELTDADFLVV</sequence>
<dbReference type="Pfam" id="PF00353">
    <property type="entry name" value="HemolysinCabind"/>
    <property type="match status" value="2"/>
</dbReference>
<dbReference type="InterPro" id="IPR017853">
    <property type="entry name" value="GH"/>
</dbReference>
<dbReference type="PRINTS" id="PR00313">
    <property type="entry name" value="CABNDNGRPT"/>
</dbReference>